<dbReference type="RefSeq" id="WP_344441778.1">
    <property type="nucleotide sequence ID" value="NZ_BAAALF010000038.1"/>
</dbReference>
<accession>A0ABN1W5T0</accession>
<protein>
    <submittedName>
        <fullName evidence="1">Uncharacterized protein</fullName>
    </submittedName>
</protein>
<keyword evidence="2" id="KW-1185">Reference proteome</keyword>
<reference evidence="1 2" key="1">
    <citation type="journal article" date="2019" name="Int. J. Syst. Evol. Microbiol.">
        <title>The Global Catalogue of Microorganisms (GCM) 10K type strain sequencing project: providing services to taxonomists for standard genome sequencing and annotation.</title>
        <authorList>
            <consortium name="The Broad Institute Genomics Platform"/>
            <consortium name="The Broad Institute Genome Sequencing Center for Infectious Disease"/>
            <person name="Wu L."/>
            <person name="Ma J."/>
        </authorList>
    </citation>
    <scope>NUCLEOTIDE SEQUENCE [LARGE SCALE GENOMIC DNA]</scope>
    <source>
        <strain evidence="1 2">JCM 13004</strain>
    </source>
</reference>
<name>A0ABN1W5T0_9ACTN</name>
<organism evidence="1 2">
    <name type="scientific">Kitasatospora nipponensis</name>
    <dbReference type="NCBI Taxonomy" id="258049"/>
    <lineage>
        <taxon>Bacteria</taxon>
        <taxon>Bacillati</taxon>
        <taxon>Actinomycetota</taxon>
        <taxon>Actinomycetes</taxon>
        <taxon>Kitasatosporales</taxon>
        <taxon>Streptomycetaceae</taxon>
        <taxon>Kitasatospora</taxon>
    </lineage>
</organism>
<comment type="caution">
    <text evidence="1">The sequence shown here is derived from an EMBL/GenBank/DDBJ whole genome shotgun (WGS) entry which is preliminary data.</text>
</comment>
<dbReference type="SUPFAM" id="SSF52540">
    <property type="entry name" value="P-loop containing nucleoside triphosphate hydrolases"/>
    <property type="match status" value="1"/>
</dbReference>
<dbReference type="InterPro" id="IPR027417">
    <property type="entry name" value="P-loop_NTPase"/>
</dbReference>
<proteinExistence type="predicted"/>
<gene>
    <name evidence="1" type="ORF">GCM10009665_27670</name>
</gene>
<sequence length="351" mass="38373">MAVPTITMTMLGASGSGKTAYLHGMYNRLSSGVQGYYLYTIDPDQDLDLADHWSLLRRNGTMPKATSEEPRRYDFIFRRGMRDLVEIDCTDFRGNAALDRRGSAADVHLLEQRLAASDSIVLVLDSEHVAQWVRAGTPGSLDRDDDPMEIARFSRAISGVFTARKREGGPSPAIVVLLTKVDLLSGLTGMTAAEALVAVAKNLGKLVPALADDQAEGVTVALCPVQLGNFGAARLERVDSRAINPKNLHLPIVFSLRHYLTEGIARNQEAIRELTAGLDSSRSELAALSRGFMGGFFQGARKTAAQLEIERLLTQGTVTNAMLQQAQEKCRELDRELRGIAIYRDGRLLTD</sequence>
<dbReference type="Proteomes" id="UP001500037">
    <property type="component" value="Unassembled WGS sequence"/>
</dbReference>
<evidence type="ECO:0000313" key="2">
    <source>
        <dbReference type="Proteomes" id="UP001500037"/>
    </source>
</evidence>
<dbReference type="EMBL" id="BAAALF010000038">
    <property type="protein sequence ID" value="GAA1235902.1"/>
    <property type="molecule type" value="Genomic_DNA"/>
</dbReference>
<evidence type="ECO:0000313" key="1">
    <source>
        <dbReference type="EMBL" id="GAA1235902.1"/>
    </source>
</evidence>